<dbReference type="EMBL" id="JAIWYP010000006">
    <property type="protein sequence ID" value="KAH3805082.1"/>
    <property type="molecule type" value="Genomic_DNA"/>
</dbReference>
<name>A0A9D4G014_DREPO</name>
<evidence type="ECO:0000313" key="3">
    <source>
        <dbReference type="Proteomes" id="UP000828390"/>
    </source>
</evidence>
<keyword evidence="3" id="KW-1185">Reference proteome</keyword>
<evidence type="ECO:0000256" key="1">
    <source>
        <dbReference type="SAM" id="MobiDB-lite"/>
    </source>
</evidence>
<dbReference type="AlphaFoldDB" id="A0A9D4G014"/>
<accession>A0A9D4G014</accession>
<proteinExistence type="predicted"/>
<feature type="compositionally biased region" description="Basic and acidic residues" evidence="1">
    <location>
        <begin position="56"/>
        <end position="65"/>
    </location>
</feature>
<evidence type="ECO:0000313" key="2">
    <source>
        <dbReference type="EMBL" id="KAH3805082.1"/>
    </source>
</evidence>
<feature type="region of interest" description="Disordered" evidence="1">
    <location>
        <begin position="43"/>
        <end position="65"/>
    </location>
</feature>
<comment type="caution">
    <text evidence="2">The sequence shown here is derived from an EMBL/GenBank/DDBJ whole genome shotgun (WGS) entry which is preliminary data.</text>
</comment>
<organism evidence="2 3">
    <name type="scientific">Dreissena polymorpha</name>
    <name type="common">Zebra mussel</name>
    <name type="synonym">Mytilus polymorpha</name>
    <dbReference type="NCBI Taxonomy" id="45954"/>
    <lineage>
        <taxon>Eukaryota</taxon>
        <taxon>Metazoa</taxon>
        <taxon>Spiralia</taxon>
        <taxon>Lophotrochozoa</taxon>
        <taxon>Mollusca</taxon>
        <taxon>Bivalvia</taxon>
        <taxon>Autobranchia</taxon>
        <taxon>Heteroconchia</taxon>
        <taxon>Euheterodonta</taxon>
        <taxon>Imparidentia</taxon>
        <taxon>Neoheterodontei</taxon>
        <taxon>Myida</taxon>
        <taxon>Dreissenoidea</taxon>
        <taxon>Dreissenidae</taxon>
        <taxon>Dreissena</taxon>
    </lineage>
</organism>
<reference evidence="2" key="1">
    <citation type="journal article" date="2019" name="bioRxiv">
        <title>The Genome of the Zebra Mussel, Dreissena polymorpha: A Resource for Invasive Species Research.</title>
        <authorList>
            <person name="McCartney M.A."/>
            <person name="Auch B."/>
            <person name="Kono T."/>
            <person name="Mallez S."/>
            <person name="Zhang Y."/>
            <person name="Obille A."/>
            <person name="Becker A."/>
            <person name="Abrahante J.E."/>
            <person name="Garbe J."/>
            <person name="Badalamenti J.P."/>
            <person name="Herman A."/>
            <person name="Mangelson H."/>
            <person name="Liachko I."/>
            <person name="Sullivan S."/>
            <person name="Sone E.D."/>
            <person name="Koren S."/>
            <person name="Silverstein K.A.T."/>
            <person name="Beckman K.B."/>
            <person name="Gohl D.M."/>
        </authorList>
    </citation>
    <scope>NUCLEOTIDE SEQUENCE</scope>
    <source>
        <strain evidence="2">Duluth1</strain>
        <tissue evidence="2">Whole animal</tissue>
    </source>
</reference>
<sequence>MEDNGEILADLFATGNPIIKSFFNRLTCKKTCVSQDLSTENQIDHTKQSLKQTTKKLKDVKNPEE</sequence>
<dbReference type="Proteomes" id="UP000828390">
    <property type="component" value="Unassembled WGS sequence"/>
</dbReference>
<reference evidence="2" key="2">
    <citation type="submission" date="2020-11" db="EMBL/GenBank/DDBJ databases">
        <authorList>
            <person name="McCartney M.A."/>
            <person name="Auch B."/>
            <person name="Kono T."/>
            <person name="Mallez S."/>
            <person name="Becker A."/>
            <person name="Gohl D.M."/>
            <person name="Silverstein K.A.T."/>
            <person name="Koren S."/>
            <person name="Bechman K.B."/>
            <person name="Herman A."/>
            <person name="Abrahante J.E."/>
            <person name="Garbe J."/>
        </authorList>
    </citation>
    <scope>NUCLEOTIDE SEQUENCE</scope>
    <source>
        <strain evidence="2">Duluth1</strain>
        <tissue evidence="2">Whole animal</tissue>
    </source>
</reference>
<protein>
    <submittedName>
        <fullName evidence="2">Uncharacterized protein</fullName>
    </submittedName>
</protein>
<gene>
    <name evidence="2" type="ORF">DPMN_133379</name>
</gene>